<dbReference type="SMART" id="SM00448">
    <property type="entry name" value="REC"/>
    <property type="match status" value="1"/>
</dbReference>
<organism evidence="3 4">
    <name type="scientific">Leptospira fletcheri</name>
    <dbReference type="NCBI Taxonomy" id="2484981"/>
    <lineage>
        <taxon>Bacteria</taxon>
        <taxon>Pseudomonadati</taxon>
        <taxon>Spirochaetota</taxon>
        <taxon>Spirochaetia</taxon>
        <taxon>Leptospirales</taxon>
        <taxon>Leptospiraceae</taxon>
        <taxon>Leptospira</taxon>
    </lineage>
</organism>
<dbReference type="Proteomes" id="UP000298458">
    <property type="component" value="Unassembled WGS sequence"/>
</dbReference>
<dbReference type="PROSITE" id="PS50110">
    <property type="entry name" value="RESPONSE_REGULATORY"/>
    <property type="match status" value="1"/>
</dbReference>
<dbReference type="GO" id="GO:0000160">
    <property type="term" value="P:phosphorelay signal transduction system"/>
    <property type="evidence" value="ECO:0007669"/>
    <property type="project" value="InterPro"/>
</dbReference>
<proteinExistence type="predicted"/>
<name>A0A4R9GI81_9LEPT</name>
<keyword evidence="4" id="KW-1185">Reference proteome</keyword>
<dbReference type="AlphaFoldDB" id="A0A4R9GI81"/>
<dbReference type="RefSeq" id="WP_135767259.1">
    <property type="nucleotide sequence ID" value="NZ_RQET01000004.1"/>
</dbReference>
<comment type="caution">
    <text evidence="3">The sequence shown here is derived from an EMBL/GenBank/DDBJ whole genome shotgun (WGS) entry which is preliminary data.</text>
</comment>
<evidence type="ECO:0000256" key="1">
    <source>
        <dbReference type="PROSITE-ProRule" id="PRU00169"/>
    </source>
</evidence>
<feature type="modified residue" description="4-aspartylphosphate" evidence="1">
    <location>
        <position position="66"/>
    </location>
</feature>
<dbReference type="SUPFAM" id="SSF52172">
    <property type="entry name" value="CheY-like"/>
    <property type="match status" value="1"/>
</dbReference>
<protein>
    <submittedName>
        <fullName evidence="3">Response regulator</fullName>
    </submittedName>
</protein>
<dbReference type="OrthoDB" id="9759232at2"/>
<evidence type="ECO:0000313" key="3">
    <source>
        <dbReference type="EMBL" id="TGK11856.1"/>
    </source>
</evidence>
<dbReference type="InterPro" id="IPR011006">
    <property type="entry name" value="CheY-like_superfamily"/>
</dbReference>
<dbReference type="InterPro" id="IPR052893">
    <property type="entry name" value="TCS_response_regulator"/>
</dbReference>
<feature type="domain" description="Response regulatory" evidence="2">
    <location>
        <begin position="9"/>
        <end position="136"/>
    </location>
</feature>
<accession>A0A4R9GI81</accession>
<dbReference type="Pfam" id="PF00072">
    <property type="entry name" value="Response_reg"/>
    <property type="match status" value="1"/>
</dbReference>
<sequence>MNSQFRKRRLLLIDDDDIFVAIAKRTIEKAGILENFDVFPDGEGAISFLKDHITDPESIPDFILLDINMPYMDGWQFLEEYSLFESMLLKKPIIYMISSSVDDADIKKAKDIPYVRDYLIKPVSVDSFRRILSFSEE</sequence>
<evidence type="ECO:0000313" key="4">
    <source>
        <dbReference type="Proteomes" id="UP000298458"/>
    </source>
</evidence>
<evidence type="ECO:0000259" key="2">
    <source>
        <dbReference type="PROSITE" id="PS50110"/>
    </source>
</evidence>
<gene>
    <name evidence="3" type="ORF">EHO60_06095</name>
</gene>
<keyword evidence="1" id="KW-0597">Phosphoprotein</keyword>
<dbReference type="InterPro" id="IPR001789">
    <property type="entry name" value="Sig_transdc_resp-reg_receiver"/>
</dbReference>
<dbReference type="EMBL" id="RQET01000004">
    <property type="protein sequence ID" value="TGK11856.1"/>
    <property type="molecule type" value="Genomic_DNA"/>
</dbReference>
<reference evidence="3" key="1">
    <citation type="journal article" date="2019" name="PLoS Negl. Trop. Dis.">
        <title>Revisiting the worldwide diversity of Leptospira species in the environment.</title>
        <authorList>
            <person name="Vincent A.T."/>
            <person name="Schiettekatte O."/>
            <person name="Bourhy P."/>
            <person name="Veyrier F.J."/>
            <person name="Picardeau M."/>
        </authorList>
    </citation>
    <scope>NUCLEOTIDE SEQUENCE [LARGE SCALE GENOMIC DNA]</scope>
    <source>
        <strain evidence="3">SSW15</strain>
    </source>
</reference>
<dbReference type="Gene3D" id="3.40.50.2300">
    <property type="match status" value="1"/>
</dbReference>
<dbReference type="PANTHER" id="PTHR44520:SF2">
    <property type="entry name" value="RESPONSE REGULATOR RCP1"/>
    <property type="match status" value="1"/>
</dbReference>
<dbReference type="PANTHER" id="PTHR44520">
    <property type="entry name" value="RESPONSE REGULATOR RCP1-RELATED"/>
    <property type="match status" value="1"/>
</dbReference>